<keyword evidence="1" id="KW-1133">Transmembrane helix</keyword>
<evidence type="ECO:0000313" key="3">
    <source>
        <dbReference type="Proteomes" id="UP000003011"/>
    </source>
</evidence>
<keyword evidence="3" id="KW-1185">Reference proteome</keyword>
<feature type="transmembrane region" description="Helical" evidence="1">
    <location>
        <begin position="20"/>
        <end position="40"/>
    </location>
</feature>
<evidence type="ECO:0000256" key="1">
    <source>
        <dbReference type="SAM" id="Phobius"/>
    </source>
</evidence>
<gene>
    <name evidence="2" type="ORF">HMPREF9333_01898</name>
</gene>
<dbReference type="AlphaFoldDB" id="G5GK08"/>
<sequence>MEQIIEKTVDKWLESISTGLYVYSIGFGIVLIISGVILLLKKRGSKDKKGIFYGGLVCIIVGIIAIVSGFMQM</sequence>
<keyword evidence="1" id="KW-0472">Membrane</keyword>
<evidence type="ECO:0000313" key="2">
    <source>
        <dbReference type="EMBL" id="EHI54886.1"/>
    </source>
</evidence>
<comment type="caution">
    <text evidence="2">The sequence shown here is derived from an EMBL/GenBank/DDBJ whole genome shotgun (WGS) entry which is preliminary data.</text>
</comment>
<keyword evidence="1" id="KW-0812">Transmembrane</keyword>
<dbReference type="HOGENOM" id="CLU_199679_0_0_9"/>
<organism evidence="2 3">
    <name type="scientific">Johnsonella ignava ATCC 51276</name>
    <dbReference type="NCBI Taxonomy" id="679200"/>
    <lineage>
        <taxon>Bacteria</taxon>
        <taxon>Bacillati</taxon>
        <taxon>Bacillota</taxon>
        <taxon>Clostridia</taxon>
        <taxon>Lachnospirales</taxon>
        <taxon>Lachnospiraceae</taxon>
        <taxon>Johnsonella</taxon>
    </lineage>
</organism>
<name>G5GK08_9FIRM</name>
<reference evidence="2 3" key="1">
    <citation type="submission" date="2011-08" db="EMBL/GenBank/DDBJ databases">
        <title>The Genome Sequence of Johnsonella ignava ATCC 51276.</title>
        <authorList>
            <consortium name="The Broad Institute Genome Sequencing Platform"/>
            <person name="Earl A."/>
            <person name="Ward D."/>
            <person name="Feldgarden M."/>
            <person name="Gevers D."/>
            <person name="Izard J."/>
            <person name="Blanton J.M."/>
            <person name="Baranova O.V."/>
            <person name="Dewhirst F.E."/>
            <person name="Young S.K."/>
            <person name="Zeng Q."/>
            <person name="Gargeya S."/>
            <person name="Fitzgerald M."/>
            <person name="Haas B."/>
            <person name="Abouelleil A."/>
            <person name="Alvarado L."/>
            <person name="Arachchi H.M."/>
            <person name="Berlin A."/>
            <person name="Brown A."/>
            <person name="Chapman S.B."/>
            <person name="Chen Z."/>
            <person name="Dunbar C."/>
            <person name="Freedman E."/>
            <person name="Gearin G."/>
            <person name="Gellesch M."/>
            <person name="Goldberg J."/>
            <person name="Griggs A."/>
            <person name="Gujja S."/>
            <person name="Heiman D."/>
            <person name="Howarth C."/>
            <person name="Larson L."/>
            <person name="Lui A."/>
            <person name="MacDonald P.J.P."/>
            <person name="Montmayeur A."/>
            <person name="Murphy C."/>
            <person name="Neiman D."/>
            <person name="Pearson M."/>
            <person name="Priest M."/>
            <person name="Roberts A."/>
            <person name="Saif S."/>
            <person name="Shea T."/>
            <person name="Shenoy N."/>
            <person name="Sisk P."/>
            <person name="Stolte C."/>
            <person name="Sykes S."/>
            <person name="Wortman J."/>
            <person name="Nusbaum C."/>
            <person name="Birren B."/>
        </authorList>
    </citation>
    <scope>NUCLEOTIDE SEQUENCE [LARGE SCALE GENOMIC DNA]</scope>
    <source>
        <strain evidence="2 3">ATCC 51276</strain>
    </source>
</reference>
<dbReference type="EMBL" id="ACZL01000032">
    <property type="protein sequence ID" value="EHI54886.1"/>
    <property type="molecule type" value="Genomic_DNA"/>
</dbReference>
<dbReference type="Proteomes" id="UP000003011">
    <property type="component" value="Unassembled WGS sequence"/>
</dbReference>
<dbReference type="RefSeq" id="WP_005541705.1">
    <property type="nucleotide sequence ID" value="NZ_JH378837.1"/>
</dbReference>
<dbReference type="STRING" id="679200.HMPREF9333_01898"/>
<dbReference type="eggNOG" id="ENOG50337IJ">
    <property type="taxonomic scope" value="Bacteria"/>
</dbReference>
<accession>G5GK08</accession>
<protein>
    <submittedName>
        <fullName evidence="2">Uncharacterized protein</fullName>
    </submittedName>
</protein>
<feature type="transmembrane region" description="Helical" evidence="1">
    <location>
        <begin position="52"/>
        <end position="71"/>
    </location>
</feature>
<dbReference type="OrthoDB" id="2991202at2"/>
<proteinExistence type="predicted"/>